<dbReference type="GO" id="GO:0003712">
    <property type="term" value="F:transcription coregulator activity"/>
    <property type="evidence" value="ECO:0007669"/>
    <property type="project" value="InterPro"/>
</dbReference>
<evidence type="ECO:0000256" key="1">
    <source>
        <dbReference type="ARBA" id="ARBA00023242"/>
    </source>
</evidence>
<dbReference type="EMBL" id="MTYJ01000003">
    <property type="protein sequence ID" value="OQV25250.1"/>
    <property type="molecule type" value="Genomic_DNA"/>
</dbReference>
<dbReference type="InterPro" id="IPR019087">
    <property type="entry name" value="Med15_N"/>
</dbReference>
<dbReference type="Pfam" id="PF09606">
    <property type="entry name" value="Med15_N"/>
    <property type="match status" value="1"/>
</dbReference>
<comment type="subcellular location">
    <subcellularLocation>
        <location evidence="2">Nucleus</location>
    </subcellularLocation>
</comment>
<feature type="compositionally biased region" description="Polar residues" evidence="3">
    <location>
        <begin position="169"/>
        <end position="178"/>
    </location>
</feature>
<dbReference type="AlphaFoldDB" id="A0A1W0XCR5"/>
<evidence type="ECO:0000259" key="4">
    <source>
        <dbReference type="Pfam" id="PF09606"/>
    </source>
</evidence>
<name>A0A1W0XCR5_HYPEX</name>
<comment type="caution">
    <text evidence="5">The sequence shown here is derived from an EMBL/GenBank/DDBJ whole genome shotgun (WGS) entry which is preliminary data.</text>
</comment>
<reference evidence="6" key="1">
    <citation type="submission" date="2017-01" db="EMBL/GenBank/DDBJ databases">
        <title>Comparative genomics of anhydrobiosis in the tardigrade Hypsibius dujardini.</title>
        <authorList>
            <person name="Yoshida Y."/>
            <person name="Koutsovoulos G."/>
            <person name="Laetsch D."/>
            <person name="Stevens L."/>
            <person name="Kumar S."/>
            <person name="Horikawa D."/>
            <person name="Ishino K."/>
            <person name="Komine S."/>
            <person name="Tomita M."/>
            <person name="Blaxter M."/>
            <person name="Arakawa K."/>
        </authorList>
    </citation>
    <scope>NUCLEOTIDE SEQUENCE [LARGE SCALE GENOMIC DNA]</scope>
    <source>
        <strain evidence="6">Z151</strain>
    </source>
</reference>
<comment type="function">
    <text evidence="2">Component of the Mediator complex, a coactivator involved in the regulated transcription of nearly all RNA polymerase II-dependent genes. Mediator functions as a bridge to convey information from gene-specific regulatory proteins to the basal RNA polymerase II transcription machinery. Mediator is recruited to promoters by direct interactions with regulatory proteins and serves as a scaffold for the assembly of a functional preinitiation complex with RNA polymerase II and the general transcription factors.</text>
</comment>
<keyword evidence="6" id="KW-1185">Reference proteome</keyword>
<organism evidence="5 6">
    <name type="scientific">Hypsibius exemplaris</name>
    <name type="common">Freshwater tardigrade</name>
    <dbReference type="NCBI Taxonomy" id="2072580"/>
    <lineage>
        <taxon>Eukaryota</taxon>
        <taxon>Metazoa</taxon>
        <taxon>Ecdysozoa</taxon>
        <taxon>Tardigrada</taxon>
        <taxon>Eutardigrada</taxon>
        <taxon>Parachela</taxon>
        <taxon>Hypsibioidea</taxon>
        <taxon>Hypsibiidae</taxon>
        <taxon>Hypsibius</taxon>
    </lineage>
</organism>
<evidence type="ECO:0000313" key="5">
    <source>
        <dbReference type="EMBL" id="OQV25250.1"/>
    </source>
</evidence>
<dbReference type="OrthoDB" id="10055322at2759"/>
<feature type="region of interest" description="Disordered" evidence="3">
    <location>
        <begin position="65"/>
        <end position="119"/>
    </location>
</feature>
<comment type="subunit">
    <text evidence="2">Component of the Mediator complex.</text>
</comment>
<dbReference type="GO" id="GO:0005634">
    <property type="term" value="C:nucleus"/>
    <property type="evidence" value="ECO:0007669"/>
    <property type="project" value="UniProtKB-SubCell"/>
</dbReference>
<evidence type="ECO:0000256" key="3">
    <source>
        <dbReference type="SAM" id="MobiDB-lite"/>
    </source>
</evidence>
<feature type="domain" description="Mediator of RNA polymerase II transcription subunit 15 N-terminal" evidence="4">
    <location>
        <begin position="12"/>
        <end position="73"/>
    </location>
</feature>
<dbReference type="Proteomes" id="UP000192578">
    <property type="component" value="Unassembled WGS sequence"/>
</dbReference>
<proteinExistence type="inferred from homology"/>
<protein>
    <recommendedName>
        <fullName evidence="2">Mediator of RNA polymerase II transcription subunit 15</fullName>
    </recommendedName>
    <alternativeName>
        <fullName evidence="2">Mediator complex subunit 15</fullName>
    </alternativeName>
</protein>
<comment type="similarity">
    <text evidence="2">Belongs to the Mediator complex subunit 15 family.</text>
</comment>
<evidence type="ECO:0000313" key="6">
    <source>
        <dbReference type="Proteomes" id="UP000192578"/>
    </source>
</evidence>
<keyword evidence="1 2" id="KW-0539">Nucleus</keyword>
<keyword evidence="2" id="KW-0805">Transcription regulation</keyword>
<feature type="region of interest" description="Disordered" evidence="3">
    <location>
        <begin position="165"/>
        <end position="184"/>
    </location>
</feature>
<keyword evidence="2" id="KW-0010">Activator</keyword>
<dbReference type="InterPro" id="IPR036529">
    <property type="entry name" value="KIX_dom_sf"/>
</dbReference>
<keyword evidence="2" id="KW-0804">Transcription</keyword>
<dbReference type="GO" id="GO:0006355">
    <property type="term" value="P:regulation of DNA-templated transcription"/>
    <property type="evidence" value="ECO:0007669"/>
    <property type="project" value="InterPro"/>
</dbReference>
<dbReference type="Gene3D" id="1.10.246.20">
    <property type="entry name" value="Coactivator CBP, KIX domain"/>
    <property type="match status" value="1"/>
</dbReference>
<sequence length="287" mass="31875">MLYLTLTKFMENQRDWVVSELENIFKLYGNFVQKTSVEIETQLFDKARHAEEYMSLARRLLRTLTDTGKQRQGKSDATAVPLSRPPPFGDTGRNPFRSIPRTSGVTGGDNGSALVRPPLAPLGRPQVLLSTTPMDSTSPPATVLSRGVFLSPSVPVLATTTTTALPSANLPSSESDATLQRPPYLPPRDVIYETVRLPAPNKRTFVQAIGSRKTAYGQRTEESRQVEEEPIELVTRLEISGIGDGHFPQENLTDVELSQDTFEAAYKFLVPRNSVIKQITIHLKKLR</sequence>
<gene>
    <name evidence="2" type="primary">MED15</name>
    <name evidence="5" type="ORF">BV898_00935</name>
</gene>
<evidence type="ECO:0000256" key="2">
    <source>
        <dbReference type="RuleBase" id="RU364148"/>
    </source>
</evidence>
<accession>A0A1W0XCR5</accession>